<evidence type="ECO:0000256" key="1">
    <source>
        <dbReference type="ARBA" id="ARBA00009075"/>
    </source>
</evidence>
<dbReference type="PANTHER" id="PTHR34596:SF2">
    <property type="entry name" value="CHITOPORIN"/>
    <property type="match status" value="1"/>
</dbReference>
<gene>
    <name evidence="5" type="ORF">A544_2853</name>
</gene>
<proteinExistence type="inferred from homology"/>
<dbReference type="EMBL" id="AMWE01000004">
    <property type="protein sequence ID" value="ERO56306.1"/>
    <property type="molecule type" value="Genomic_DNA"/>
</dbReference>
<evidence type="ECO:0000313" key="5">
    <source>
        <dbReference type="EMBL" id="ERO56306.1"/>
    </source>
</evidence>
<comment type="similarity">
    <text evidence="1">Belongs to the outer membrane porin (Opr) (TC 1.B.25) family.</text>
</comment>
<evidence type="ECO:0000313" key="6">
    <source>
        <dbReference type="Proteomes" id="UP000017142"/>
    </source>
</evidence>
<evidence type="ECO:0000256" key="3">
    <source>
        <dbReference type="ARBA" id="ARBA00022729"/>
    </source>
</evidence>
<dbReference type="Proteomes" id="UP000017142">
    <property type="component" value="Unassembled WGS sequence"/>
</dbReference>
<name>A0AAV3K7C6_9GAMM</name>
<dbReference type="Gene3D" id="2.40.160.10">
    <property type="entry name" value="Porin"/>
    <property type="match status" value="1"/>
</dbReference>
<dbReference type="InterPro" id="IPR005318">
    <property type="entry name" value="OM_porin_bac"/>
</dbReference>
<organism evidence="5 6">
    <name type="scientific">Dickeya solani D s0432-1</name>
    <dbReference type="NCBI Taxonomy" id="1231725"/>
    <lineage>
        <taxon>Bacteria</taxon>
        <taxon>Pseudomonadati</taxon>
        <taxon>Pseudomonadota</taxon>
        <taxon>Gammaproteobacteria</taxon>
        <taxon>Enterobacterales</taxon>
        <taxon>Pectobacteriaceae</taxon>
        <taxon>Dickeya</taxon>
    </lineage>
</organism>
<dbReference type="GO" id="GO:0016020">
    <property type="term" value="C:membrane"/>
    <property type="evidence" value="ECO:0007669"/>
    <property type="project" value="InterPro"/>
</dbReference>
<dbReference type="AlphaFoldDB" id="A0AAV3K7C6"/>
<dbReference type="GO" id="GO:0015772">
    <property type="term" value="P:oligosaccharide transport"/>
    <property type="evidence" value="ECO:0007669"/>
    <property type="project" value="TreeGrafter"/>
</dbReference>
<evidence type="ECO:0000256" key="4">
    <source>
        <dbReference type="SAM" id="SignalP"/>
    </source>
</evidence>
<keyword evidence="3 4" id="KW-0732">Signal</keyword>
<dbReference type="InterPro" id="IPR023614">
    <property type="entry name" value="Porin_dom_sf"/>
</dbReference>
<dbReference type="Pfam" id="PF03573">
    <property type="entry name" value="OprD"/>
    <property type="match status" value="1"/>
</dbReference>
<comment type="caution">
    <text evidence="5">The sequence shown here is derived from an EMBL/GenBank/DDBJ whole genome shotgun (WGS) entry which is preliminary data.</text>
</comment>
<keyword evidence="2" id="KW-0813">Transport</keyword>
<feature type="chain" id="PRO_5043797342" evidence="4">
    <location>
        <begin position="18"/>
        <end position="445"/>
    </location>
</feature>
<dbReference type="PANTHER" id="PTHR34596">
    <property type="entry name" value="CHITOPORIN"/>
    <property type="match status" value="1"/>
</dbReference>
<reference evidence="6" key="1">
    <citation type="journal article" date="2013" name="Diversity">
        <title>Genome Sequence of Dickeya solani, a New soft Rot Pathogen of Potato, Suggests its Emergence May Be Related to a Novel Combination of Non-Ribosomal Peptide/Polyketide Synthetase Clusters.</title>
        <authorList>
            <person name="Garlant L."/>
            <person name="Koskinen P."/>
            <person name="Rouhiainen L."/>
            <person name="Laine P."/>
            <person name="Paulin L."/>
            <person name="Auvinen P."/>
            <person name="Holm L."/>
            <person name="Pirhonen M."/>
        </authorList>
    </citation>
    <scope>NUCLEOTIDE SEQUENCE [LARGE SCALE GENOMIC DNA]</scope>
    <source>
        <strain evidence="6">D s0432-1</strain>
    </source>
</reference>
<protein>
    <submittedName>
        <fullName evidence="5">N-acetylglucosamine-regulated outer membrane porin</fullName>
    </submittedName>
</protein>
<sequence length="445" mass="50244">MYYRMCMIASATGLAQAAGNSASTGADEWRGRLLYAYAQGDRKNLPQGQRYQPLNEHGTAAVGVDYLSRPLGGVWRLALGGIGTVQLARQDKHYLDELAFSNSRTRWKENWRGDHSGVSLYRAAIEFAQRNRWGRAGYLQPAGQTLIVANWGAVPGTYRGVEVGMKQIVAADTSLALSYFWSDRYKAPWYQRFYDFRQTDGRTPIAYIHSLGAAYRYRQLGLELAYGQAEGYMEQYMAKFAWDQDELSLSYQFYAARDRIQRNGLYQESDVYDGVAWRQAVTSVFNRYPLEYRLDISWVHAPGNQGFFSSAPTSTYASSAGRMDIGWDSRADFNADGETAVFAGIRYDFADMALPGWRGGVSYALGWGAKPSLDPQYRQTLRVGESALRFSLDYQLPASVFPDGSIATARYIIYHNNSPYADYGGGYRNLFQDERYVKLNLSIPF</sequence>
<dbReference type="GO" id="GO:0015288">
    <property type="term" value="F:porin activity"/>
    <property type="evidence" value="ECO:0007669"/>
    <property type="project" value="TreeGrafter"/>
</dbReference>
<feature type="signal peptide" evidence="4">
    <location>
        <begin position="1"/>
        <end position="17"/>
    </location>
</feature>
<accession>A0AAV3K7C6</accession>
<evidence type="ECO:0000256" key="2">
    <source>
        <dbReference type="ARBA" id="ARBA00022448"/>
    </source>
</evidence>